<accession>A0A6B3VYX2</accession>
<protein>
    <submittedName>
        <fullName evidence="10">PLP-dependent aminotransferase family protein</fullName>
    </submittedName>
</protein>
<keyword evidence="4" id="KW-0663">Pyridoxal phosphate</keyword>
<dbReference type="InterPro" id="IPR051446">
    <property type="entry name" value="HTH_trans_reg/aminotransferase"/>
</dbReference>
<dbReference type="EMBL" id="JACEIO010000035">
    <property type="protein sequence ID" value="MBA4538128.1"/>
    <property type="molecule type" value="Genomic_DNA"/>
</dbReference>
<evidence type="ECO:0000256" key="5">
    <source>
        <dbReference type="ARBA" id="ARBA00023015"/>
    </source>
</evidence>
<dbReference type="SUPFAM" id="SSF46785">
    <property type="entry name" value="Winged helix' DNA-binding domain"/>
    <property type="match status" value="1"/>
</dbReference>
<dbReference type="Gene3D" id="3.40.640.10">
    <property type="entry name" value="Type I PLP-dependent aspartate aminotransferase-like (Major domain)"/>
    <property type="match status" value="1"/>
</dbReference>
<dbReference type="Pfam" id="PF00392">
    <property type="entry name" value="GntR"/>
    <property type="match status" value="1"/>
</dbReference>
<dbReference type="Gene3D" id="1.10.10.10">
    <property type="entry name" value="Winged helix-like DNA-binding domain superfamily/Winged helix DNA-binding domain"/>
    <property type="match status" value="1"/>
</dbReference>
<evidence type="ECO:0000313" key="10">
    <source>
        <dbReference type="EMBL" id="NEY82448.1"/>
    </source>
</evidence>
<dbReference type="Pfam" id="PF00155">
    <property type="entry name" value="Aminotran_1_2"/>
    <property type="match status" value="1"/>
</dbReference>
<keyword evidence="3 10" id="KW-0032">Aminotransferase</keyword>
<dbReference type="Proteomes" id="UP000472971">
    <property type="component" value="Unassembled WGS sequence"/>
</dbReference>
<evidence type="ECO:0000313" key="9">
    <source>
        <dbReference type="EMBL" id="MBA4538128.1"/>
    </source>
</evidence>
<evidence type="ECO:0000256" key="1">
    <source>
        <dbReference type="ARBA" id="ARBA00001933"/>
    </source>
</evidence>
<dbReference type="GO" id="GO:0008483">
    <property type="term" value="F:transaminase activity"/>
    <property type="evidence" value="ECO:0007669"/>
    <property type="project" value="UniProtKB-KW"/>
</dbReference>
<evidence type="ECO:0000256" key="7">
    <source>
        <dbReference type="ARBA" id="ARBA00023163"/>
    </source>
</evidence>
<dbReference type="GO" id="GO:0003700">
    <property type="term" value="F:DNA-binding transcription factor activity"/>
    <property type="evidence" value="ECO:0007669"/>
    <property type="project" value="InterPro"/>
</dbReference>
<organism evidence="10 11">
    <name type="scientific">Bacillus aquiflavi</name>
    <dbReference type="NCBI Taxonomy" id="2672567"/>
    <lineage>
        <taxon>Bacteria</taxon>
        <taxon>Bacillati</taxon>
        <taxon>Bacillota</taxon>
        <taxon>Bacilli</taxon>
        <taxon>Bacillales</taxon>
        <taxon>Bacillaceae</taxon>
        <taxon>Bacillus</taxon>
    </lineage>
</organism>
<dbReference type="CDD" id="cd07377">
    <property type="entry name" value="WHTH_GntR"/>
    <property type="match status" value="1"/>
</dbReference>
<evidence type="ECO:0000256" key="4">
    <source>
        <dbReference type="ARBA" id="ARBA00022898"/>
    </source>
</evidence>
<dbReference type="InterPro" id="IPR015421">
    <property type="entry name" value="PyrdxlP-dep_Trfase_major"/>
</dbReference>
<comment type="similarity">
    <text evidence="2">In the C-terminal section; belongs to the class-I pyridoxal-phosphate-dependent aminotransferase family.</text>
</comment>
<dbReference type="InterPro" id="IPR036388">
    <property type="entry name" value="WH-like_DNA-bd_sf"/>
</dbReference>
<evidence type="ECO:0000313" key="12">
    <source>
        <dbReference type="Proteomes" id="UP000570010"/>
    </source>
</evidence>
<keyword evidence="10" id="KW-0808">Transferase</keyword>
<dbReference type="PROSITE" id="PS50949">
    <property type="entry name" value="HTH_GNTR"/>
    <property type="match status" value="1"/>
</dbReference>
<dbReference type="SUPFAM" id="SSF53383">
    <property type="entry name" value="PLP-dependent transferases"/>
    <property type="match status" value="1"/>
</dbReference>
<reference evidence="10 11" key="1">
    <citation type="submission" date="2020-02" db="EMBL/GenBank/DDBJ databases">
        <title>Bacillus aquiflavi sp. nov., isolated from yellow water of strong flavor Chinese baijiu in Yibin region of China.</title>
        <authorList>
            <person name="Xie J."/>
        </authorList>
    </citation>
    <scope>NUCLEOTIDE SEQUENCE [LARGE SCALE GENOMIC DNA]</scope>
    <source>
        <strain evidence="10 11">3H-10</strain>
    </source>
</reference>
<evidence type="ECO:0000259" key="8">
    <source>
        <dbReference type="PROSITE" id="PS50949"/>
    </source>
</evidence>
<comment type="cofactor">
    <cofactor evidence="1">
        <name>pyridoxal 5'-phosphate</name>
        <dbReference type="ChEBI" id="CHEBI:597326"/>
    </cofactor>
</comment>
<proteinExistence type="inferred from homology"/>
<dbReference type="InterPro" id="IPR036390">
    <property type="entry name" value="WH_DNA-bd_sf"/>
</dbReference>
<dbReference type="PANTHER" id="PTHR46577">
    <property type="entry name" value="HTH-TYPE TRANSCRIPTIONAL REGULATORY PROTEIN GABR"/>
    <property type="match status" value="1"/>
</dbReference>
<dbReference type="Proteomes" id="UP000570010">
    <property type="component" value="Unassembled WGS sequence"/>
</dbReference>
<dbReference type="InterPro" id="IPR015424">
    <property type="entry name" value="PyrdxlP-dep_Trfase"/>
</dbReference>
<evidence type="ECO:0000256" key="3">
    <source>
        <dbReference type="ARBA" id="ARBA00022576"/>
    </source>
</evidence>
<dbReference type="SMART" id="SM00345">
    <property type="entry name" value="HTH_GNTR"/>
    <property type="match status" value="1"/>
</dbReference>
<dbReference type="RefSeq" id="WP_163242856.1">
    <property type="nucleotide sequence ID" value="NZ_CP082780.1"/>
</dbReference>
<name>A0A6B3VYX2_9BACI</name>
<comment type="caution">
    <text evidence="10">The sequence shown here is derived from an EMBL/GenBank/DDBJ whole genome shotgun (WGS) entry which is preliminary data.</text>
</comment>
<dbReference type="EMBL" id="JAAIWN010000035">
    <property type="protein sequence ID" value="NEY82448.1"/>
    <property type="molecule type" value="Genomic_DNA"/>
</dbReference>
<dbReference type="InterPro" id="IPR004839">
    <property type="entry name" value="Aminotransferase_I/II_large"/>
</dbReference>
<sequence>MFWIPIDRTMDMPLIRQVYEQIRMRILHGELVAGECLPPTRELASSLGISRNVVVEAYEQLIAEGYIEAQQGSGTYVAEGAYLDKQEKLNCFTFFDKQQIKEETNDVIDFRSGLPALDMFPRKMWGQIAKQVCIDTSHSIFGYGYPEGRIELRHILARYLKRTRGVYCHSDQLVITSGATQGLSLIASLLLSPGDEVIIEDPITHEIQTIFTSPGSTLHPIPVDEQGMKTDLLPANKRPSFIFVTPSHQFPLGGVLPIQRRIQLIQFARTTDCYIVEDDYDSEFRYHGAPISSLQGLDPDRVIYIGTFSKILSPALRLGYLILPPSLTKRCKDLKWFTDLHTPSLQQLTAARFIKDRHLERHIRKMKKIYQGRRDHVKKCLAEQFGHHVNILGDSTGLHLIAEFQNITFSDQKVEEIIKKYKVKIYPVEQHTIQKGTHQNKVIIGYGNLTIEEIEEGIRRLKEALTSEGK</sequence>
<keyword evidence="5" id="KW-0805">Transcription regulation</keyword>
<evidence type="ECO:0000256" key="6">
    <source>
        <dbReference type="ARBA" id="ARBA00023125"/>
    </source>
</evidence>
<evidence type="ECO:0000313" key="11">
    <source>
        <dbReference type="Proteomes" id="UP000472971"/>
    </source>
</evidence>
<dbReference type="AlphaFoldDB" id="A0A6B3VYX2"/>
<keyword evidence="7" id="KW-0804">Transcription</keyword>
<reference evidence="9 12" key="2">
    <citation type="submission" date="2020-07" db="EMBL/GenBank/DDBJ databases">
        <authorList>
            <person name="Feng H."/>
        </authorList>
    </citation>
    <scope>NUCLEOTIDE SEQUENCE [LARGE SCALE GENOMIC DNA]</scope>
    <source>
        <strain evidence="9">S-12</strain>
        <strain evidence="12">s-12</strain>
    </source>
</reference>
<keyword evidence="6" id="KW-0238">DNA-binding</keyword>
<dbReference type="PANTHER" id="PTHR46577:SF1">
    <property type="entry name" value="HTH-TYPE TRANSCRIPTIONAL REGULATORY PROTEIN GABR"/>
    <property type="match status" value="1"/>
</dbReference>
<gene>
    <name evidence="10" type="ORF">G4D64_13260</name>
    <name evidence="9" type="ORF">H1Z61_13530</name>
</gene>
<dbReference type="CDD" id="cd00609">
    <property type="entry name" value="AAT_like"/>
    <property type="match status" value="1"/>
</dbReference>
<evidence type="ECO:0000256" key="2">
    <source>
        <dbReference type="ARBA" id="ARBA00005384"/>
    </source>
</evidence>
<dbReference type="InterPro" id="IPR000524">
    <property type="entry name" value="Tscrpt_reg_HTH_GntR"/>
</dbReference>
<keyword evidence="11" id="KW-1185">Reference proteome</keyword>
<dbReference type="GO" id="GO:0003677">
    <property type="term" value="F:DNA binding"/>
    <property type="evidence" value="ECO:0007669"/>
    <property type="project" value="UniProtKB-KW"/>
</dbReference>
<dbReference type="GO" id="GO:0030170">
    <property type="term" value="F:pyridoxal phosphate binding"/>
    <property type="evidence" value="ECO:0007669"/>
    <property type="project" value="InterPro"/>
</dbReference>
<dbReference type="PRINTS" id="PR00035">
    <property type="entry name" value="HTHGNTR"/>
</dbReference>
<feature type="domain" description="HTH gntR-type" evidence="8">
    <location>
        <begin position="12"/>
        <end position="80"/>
    </location>
</feature>